<dbReference type="Gene3D" id="3.40.1420.30">
    <property type="match status" value="1"/>
</dbReference>
<accession>A0A139JV06</accession>
<dbReference type="EMBL" id="AP022660">
    <property type="protein sequence ID" value="BCA50151.1"/>
    <property type="molecule type" value="Genomic_DNA"/>
</dbReference>
<dbReference type="AlphaFoldDB" id="A0A139JV06"/>
<sequence length="157" mass="18209">MITVKPIKKTMIMKKLVFLLVCLFTLQTVARADDDKPIQVTQMPQLAQQFIKQHFSDSKVALAKMESDFLYKSYEVIFTNGNKVEFDKKGNWEEVDCKHTSVPVAIIPAAIQKYVTTNYPDAKVLKIERDKKDYEVKLSNRTELKFDLKFNLIDIDN</sequence>
<proteinExistence type="predicted"/>
<dbReference type="Proteomes" id="UP000500882">
    <property type="component" value="Chromosome"/>
</dbReference>
<evidence type="ECO:0000313" key="2">
    <source>
        <dbReference type="Proteomes" id="UP000500882"/>
    </source>
</evidence>
<dbReference type="SUPFAM" id="SSF160574">
    <property type="entry name" value="BT0923-like"/>
    <property type="match status" value="1"/>
</dbReference>
<organism evidence="1 2">
    <name type="scientific">Bacteroides thetaiotaomicron</name>
    <dbReference type="NCBI Taxonomy" id="818"/>
    <lineage>
        <taxon>Bacteria</taxon>
        <taxon>Pseudomonadati</taxon>
        <taxon>Bacteroidota</taxon>
        <taxon>Bacteroidia</taxon>
        <taxon>Bacteroidales</taxon>
        <taxon>Bacteroidaceae</taxon>
        <taxon>Bacteroides</taxon>
    </lineage>
</organism>
<protein>
    <submittedName>
        <fullName evidence="1">Uncharacterized protein</fullName>
    </submittedName>
</protein>
<reference evidence="1 2" key="1">
    <citation type="submission" date="2020-02" db="EMBL/GenBank/DDBJ databases">
        <title>Whole-genome sequencing and comparative analysis of the genomes of Bacteroides thetaiotaomicron and Escherichia coli isolated from a healthy resident in Vietnam.</title>
        <authorList>
            <person name="Mohsin M."/>
            <person name="Tanaka K."/>
            <person name="Kawahara R."/>
            <person name="Kondo S."/>
            <person name="Noguchi H."/>
            <person name="Motooka D."/>
            <person name="Nakamura S."/>
            <person name="Khong D.T."/>
            <person name="Nguyen T.N."/>
            <person name="Tran H.T."/>
            <person name="Yamamoto Y."/>
        </authorList>
    </citation>
    <scope>NUCLEOTIDE SEQUENCE [LARGE SCALE GENOMIC DNA]</scope>
    <source>
        <strain evidence="1 2">F9-2</strain>
    </source>
</reference>
<name>A0A139JV06_BACT4</name>
<evidence type="ECO:0000313" key="1">
    <source>
        <dbReference type="EMBL" id="BCA50151.1"/>
    </source>
</evidence>
<dbReference type="InterPro" id="IPR021533">
    <property type="entry name" value="PepSY-like"/>
</dbReference>
<gene>
    <name evidence="1" type="ORF">BatF92_20930</name>
</gene>
<dbReference type="Pfam" id="PF11396">
    <property type="entry name" value="PepSY_like"/>
    <property type="match status" value="1"/>
</dbReference>